<keyword evidence="2" id="KW-1185">Reference proteome</keyword>
<sequence length="232" mass="26015">MELKVLSILGSSKGLRKVSRMASHFHCPWHLETCNLNCRPRISSEEWSGDDAGTRVTWIKNHADGTSCFDTYPHVSRISHPCMDLPPAIQSWGTQLSLPVMVGATLPPLLETQTRGLSAACGRLAPRPSKAGSLTRHTCNAMGVEIHARGLVLRNPQIPPKLQSRAMIEIKLVSSQWWDVVLSIRQLGSSAIYNFNVWLDDSSRCSPRLHCFDFSKTKSERRKLSEEEDFHL</sequence>
<reference evidence="1 2" key="1">
    <citation type="submission" date="2024-07" db="EMBL/GenBank/DDBJ databases">
        <title>Section-level genome sequencing and comparative genomics of Aspergillus sections Usti and Cavernicolus.</title>
        <authorList>
            <consortium name="Lawrence Berkeley National Laboratory"/>
            <person name="Nybo J.L."/>
            <person name="Vesth T.C."/>
            <person name="Theobald S."/>
            <person name="Frisvad J.C."/>
            <person name="Larsen T.O."/>
            <person name="Kjaerboelling I."/>
            <person name="Rothschild-Mancinelli K."/>
            <person name="Lyhne E.K."/>
            <person name="Kogle M.E."/>
            <person name="Barry K."/>
            <person name="Clum A."/>
            <person name="Na H."/>
            <person name="Ledsgaard L."/>
            <person name="Lin J."/>
            <person name="Lipzen A."/>
            <person name="Kuo A."/>
            <person name="Riley R."/>
            <person name="Mondo S."/>
            <person name="Labutti K."/>
            <person name="Haridas S."/>
            <person name="Pangalinan J."/>
            <person name="Salamov A.A."/>
            <person name="Simmons B.A."/>
            <person name="Magnuson J.K."/>
            <person name="Chen J."/>
            <person name="Drula E."/>
            <person name="Henrissat B."/>
            <person name="Wiebenga A."/>
            <person name="Lubbers R.J."/>
            <person name="Gomes A.C."/>
            <person name="Macurrencykelacurrency M.R."/>
            <person name="Stajich J."/>
            <person name="Grigoriev I.V."/>
            <person name="Mortensen U.H."/>
            <person name="De Vries R.P."/>
            <person name="Baker S.E."/>
            <person name="Andersen M.R."/>
        </authorList>
    </citation>
    <scope>NUCLEOTIDE SEQUENCE [LARGE SCALE GENOMIC DNA]</scope>
    <source>
        <strain evidence="1 2">CBS 449.75</strain>
    </source>
</reference>
<gene>
    <name evidence="1" type="ORF">BJX67DRAFT_89825</name>
</gene>
<evidence type="ECO:0000313" key="2">
    <source>
        <dbReference type="Proteomes" id="UP001610432"/>
    </source>
</evidence>
<dbReference type="GeneID" id="98150675"/>
<comment type="caution">
    <text evidence="1">The sequence shown here is derived from an EMBL/GenBank/DDBJ whole genome shotgun (WGS) entry which is preliminary data.</text>
</comment>
<name>A0ABR4M5H4_9EURO</name>
<dbReference type="Proteomes" id="UP001610432">
    <property type="component" value="Unassembled WGS sequence"/>
</dbReference>
<protein>
    <submittedName>
        <fullName evidence="1">Uncharacterized protein</fullName>
    </submittedName>
</protein>
<dbReference type="EMBL" id="JBFXLQ010000002">
    <property type="protein sequence ID" value="KAL2871850.1"/>
    <property type="molecule type" value="Genomic_DNA"/>
</dbReference>
<evidence type="ECO:0000313" key="1">
    <source>
        <dbReference type="EMBL" id="KAL2871850.1"/>
    </source>
</evidence>
<proteinExistence type="predicted"/>
<dbReference type="RefSeq" id="XP_070890829.1">
    <property type="nucleotide sequence ID" value="XM_071035603.1"/>
</dbReference>
<accession>A0ABR4M5H4</accession>
<organism evidence="1 2">
    <name type="scientific">Aspergillus lucknowensis</name>
    <dbReference type="NCBI Taxonomy" id="176173"/>
    <lineage>
        <taxon>Eukaryota</taxon>
        <taxon>Fungi</taxon>
        <taxon>Dikarya</taxon>
        <taxon>Ascomycota</taxon>
        <taxon>Pezizomycotina</taxon>
        <taxon>Eurotiomycetes</taxon>
        <taxon>Eurotiomycetidae</taxon>
        <taxon>Eurotiales</taxon>
        <taxon>Aspergillaceae</taxon>
        <taxon>Aspergillus</taxon>
        <taxon>Aspergillus subgen. Nidulantes</taxon>
    </lineage>
</organism>